<sequence>MDHNEASDYFSISESGSFTSELTNYEEDTVSKIAKLKKMIAELEISLQQKGSLKQNRPQVSEENNHEFSNVDKIFNDKLKKGSLKRSHLQVSEENDTEFSSDDPEQPVFKRKNINYQKILSFLHIPKRLWSGYVESMRLIVAERLYHLCSTTEYHDMPLIEINKYIDKFHRKNLSFPAIVSDWAEREMIRHHVNYKCSTLNVSKMLETQDTIAPINNRIRARKPNSNRKRAKKGNYVDRNASIESDSNLSEENIGSAPNISEMPETQAFTNNKIKTLKPKRKHIDHNVPIDVDESDQSSSEKYIGLVLETQDKTAPTIKKTKARRLNDNSKKRKHIDHTAPVNVDDSDSSLLDKNIRSAEIQDTVAPANNRTKARKPNSNVNGNSKKAKKVNHVDHNAPIKDINPILSEKNIRSVLNVGEILDTQDTTAPNNNRTNAHKPNANSNSKKAKKGKHDYNVPINVDDSDPTLSEKNIKPLSVSSSSNIQQNIGTSSAYPRRSGRKRKVTQ</sequence>
<evidence type="ECO:0000313" key="2">
    <source>
        <dbReference type="EMBL" id="RIB15812.1"/>
    </source>
</evidence>
<feature type="compositionally biased region" description="Polar residues" evidence="1">
    <location>
        <begin position="424"/>
        <end position="435"/>
    </location>
</feature>
<evidence type="ECO:0000313" key="3">
    <source>
        <dbReference type="Proteomes" id="UP000266673"/>
    </source>
</evidence>
<feature type="region of interest" description="Disordered" evidence="1">
    <location>
        <begin position="222"/>
        <end position="266"/>
    </location>
</feature>
<dbReference type="OrthoDB" id="2422570at2759"/>
<feature type="region of interest" description="Disordered" evidence="1">
    <location>
        <begin position="86"/>
        <end position="105"/>
    </location>
</feature>
<gene>
    <name evidence="2" type="ORF">C2G38_2191535</name>
</gene>
<dbReference type="AlphaFoldDB" id="A0A397V1E5"/>
<feature type="compositionally biased region" description="Polar residues" evidence="1">
    <location>
        <begin position="367"/>
        <end position="385"/>
    </location>
</feature>
<name>A0A397V1E5_9GLOM</name>
<feature type="compositionally biased region" description="Acidic residues" evidence="1">
    <location>
        <begin position="93"/>
        <end position="105"/>
    </location>
</feature>
<proteinExistence type="predicted"/>
<feature type="region of interest" description="Disordered" evidence="1">
    <location>
        <begin position="423"/>
        <end position="507"/>
    </location>
</feature>
<dbReference type="EMBL" id="QKWP01000720">
    <property type="protein sequence ID" value="RIB15812.1"/>
    <property type="molecule type" value="Genomic_DNA"/>
</dbReference>
<feature type="compositionally biased region" description="Low complexity" evidence="1">
    <location>
        <begin position="478"/>
        <end position="493"/>
    </location>
</feature>
<organism evidence="2 3">
    <name type="scientific">Gigaspora rosea</name>
    <dbReference type="NCBI Taxonomy" id="44941"/>
    <lineage>
        <taxon>Eukaryota</taxon>
        <taxon>Fungi</taxon>
        <taxon>Fungi incertae sedis</taxon>
        <taxon>Mucoromycota</taxon>
        <taxon>Glomeromycotina</taxon>
        <taxon>Glomeromycetes</taxon>
        <taxon>Diversisporales</taxon>
        <taxon>Gigasporaceae</taxon>
        <taxon>Gigaspora</taxon>
    </lineage>
</organism>
<accession>A0A397V1E5</accession>
<keyword evidence="3" id="KW-1185">Reference proteome</keyword>
<feature type="region of interest" description="Disordered" evidence="1">
    <location>
        <begin position="367"/>
        <end position="391"/>
    </location>
</feature>
<evidence type="ECO:0000256" key="1">
    <source>
        <dbReference type="SAM" id="MobiDB-lite"/>
    </source>
</evidence>
<feature type="compositionally biased region" description="Basic residues" evidence="1">
    <location>
        <begin position="498"/>
        <end position="507"/>
    </location>
</feature>
<comment type="caution">
    <text evidence="2">The sequence shown here is derived from an EMBL/GenBank/DDBJ whole genome shotgun (WGS) entry which is preliminary data.</text>
</comment>
<protein>
    <submittedName>
        <fullName evidence="2">Uncharacterized protein</fullName>
    </submittedName>
</protein>
<feature type="compositionally biased region" description="Basic residues" evidence="1">
    <location>
        <begin position="222"/>
        <end position="233"/>
    </location>
</feature>
<dbReference type="Proteomes" id="UP000266673">
    <property type="component" value="Unassembled WGS sequence"/>
</dbReference>
<reference evidence="2 3" key="1">
    <citation type="submission" date="2018-06" db="EMBL/GenBank/DDBJ databases">
        <title>Comparative genomics reveals the genomic features of Rhizophagus irregularis, R. cerebriforme, R. diaphanum and Gigaspora rosea, and their symbiotic lifestyle signature.</title>
        <authorList>
            <person name="Morin E."/>
            <person name="San Clemente H."/>
            <person name="Chen E.C.H."/>
            <person name="De La Providencia I."/>
            <person name="Hainaut M."/>
            <person name="Kuo A."/>
            <person name="Kohler A."/>
            <person name="Murat C."/>
            <person name="Tang N."/>
            <person name="Roy S."/>
            <person name="Loubradou J."/>
            <person name="Henrissat B."/>
            <person name="Grigoriev I.V."/>
            <person name="Corradi N."/>
            <person name="Roux C."/>
            <person name="Martin F.M."/>
        </authorList>
    </citation>
    <scope>NUCLEOTIDE SEQUENCE [LARGE SCALE GENOMIC DNA]</scope>
    <source>
        <strain evidence="2 3">DAOM 194757</strain>
    </source>
</reference>
<feature type="compositionally biased region" description="Polar residues" evidence="1">
    <location>
        <begin position="242"/>
        <end position="259"/>
    </location>
</feature>